<organism evidence="1 2">
    <name type="scientific">Geomicrobium halophilum</name>
    <dbReference type="NCBI Taxonomy" id="549000"/>
    <lineage>
        <taxon>Bacteria</taxon>
        <taxon>Bacillati</taxon>
        <taxon>Bacillota</taxon>
        <taxon>Bacilli</taxon>
        <taxon>Bacillales</taxon>
        <taxon>Geomicrobium</taxon>
    </lineage>
</organism>
<protein>
    <recommendedName>
        <fullName evidence="3">Inner membrane protein</fullName>
    </recommendedName>
</protein>
<name>A0A841Q0C1_9BACL</name>
<dbReference type="InterPro" id="IPR014948">
    <property type="entry name" value="BrxA"/>
</dbReference>
<evidence type="ECO:0000313" key="1">
    <source>
        <dbReference type="EMBL" id="MBB6451053.1"/>
    </source>
</evidence>
<dbReference type="RefSeq" id="WP_184405120.1">
    <property type="nucleotide sequence ID" value="NZ_JACHHJ010000005.1"/>
</dbReference>
<evidence type="ECO:0008006" key="3">
    <source>
        <dbReference type="Google" id="ProtNLM"/>
    </source>
</evidence>
<dbReference type="AlphaFoldDB" id="A0A841Q0C1"/>
<dbReference type="Proteomes" id="UP000568839">
    <property type="component" value="Unassembled WGS sequence"/>
</dbReference>
<evidence type="ECO:0000313" key="2">
    <source>
        <dbReference type="Proteomes" id="UP000568839"/>
    </source>
</evidence>
<dbReference type="InterPro" id="IPR023137">
    <property type="entry name" value="BrxA_sf"/>
</dbReference>
<reference evidence="1 2" key="1">
    <citation type="submission" date="2020-08" db="EMBL/GenBank/DDBJ databases">
        <title>Genomic Encyclopedia of Type Strains, Phase IV (KMG-IV): sequencing the most valuable type-strain genomes for metagenomic binning, comparative biology and taxonomic classification.</title>
        <authorList>
            <person name="Goeker M."/>
        </authorList>
    </citation>
    <scope>NUCLEOTIDE SEQUENCE [LARGE SCALE GENOMIC DNA]</scope>
    <source>
        <strain evidence="1 2">DSM 21769</strain>
    </source>
</reference>
<accession>A0A841Q0C1</accession>
<dbReference type="Gene3D" id="1.10.3540.10">
    <property type="entry name" value="uncharacterized protein from magnetospirillum magneticum domain"/>
    <property type="match status" value="1"/>
</dbReference>
<keyword evidence="2" id="KW-1185">Reference proteome</keyword>
<dbReference type="Pfam" id="PF08849">
    <property type="entry name" value="BrxA"/>
    <property type="match status" value="1"/>
</dbReference>
<dbReference type="EMBL" id="JACHHJ010000005">
    <property type="protein sequence ID" value="MBB6451053.1"/>
    <property type="molecule type" value="Genomic_DNA"/>
</dbReference>
<proteinExistence type="predicted"/>
<sequence>MPELNMYRTVLNTRPLLFEETRIVAVEMLAKKAEDEMLEKIIDENLFQQRSEKRIISFFHEIWKRLEQADTYYLTTIATGDRHQAKIVLFILILKQDRLFFEFMNEVWLDKFQRGDFQLTAFDIRSFFAQKAEQSDQVGRWTEPTLKRLQTAYTAILYQVGFTIKKGLPTELVAPLLTPQLDEFIKRHENSRIATIVRGGIAP</sequence>
<gene>
    <name evidence="1" type="ORF">HNR44_003047</name>
</gene>
<comment type="caution">
    <text evidence="1">The sequence shown here is derived from an EMBL/GenBank/DDBJ whole genome shotgun (WGS) entry which is preliminary data.</text>
</comment>